<name>A0A372MJZ9_9SPIR</name>
<dbReference type="Pfam" id="PF00551">
    <property type="entry name" value="Formyl_trans_N"/>
    <property type="match status" value="1"/>
</dbReference>
<sequence>MRILFAGTAEIAVPSLQALSQHYEIAAVLTSTDKRGARGNALVSPPIKVAAEELGLPVLQFDHLGREARETVSKYTCDTLVCFAYGRLFGPKFLSLFPFEQLNIHPSLLPLLRGPSPIQGAILSQASESGISIQRIASAMDSGDLLLAEQFPLNGDETTGSLSLFVAERAADLAVRALRRLEDGTAVFSPQSGEATYTKLITPEMAELDFSNPAKALHAQIRAMMPWPKARTTYQGQTLLITGVHGTLDEAGEDPSDVHVPVGTVVAKQKKKGIAITTSEGLLWVTRLQLEKRKEMDWQSFLNGNQNFLGSKLR</sequence>
<accession>A0A372MJZ9</accession>
<dbReference type="RefSeq" id="WP_117329160.1">
    <property type="nucleotide sequence ID" value="NZ_QUWK01000002.1"/>
</dbReference>
<dbReference type="InterPro" id="IPR002376">
    <property type="entry name" value="Formyl_transf_N"/>
</dbReference>
<comment type="similarity">
    <text evidence="1">Belongs to the Fmt family.</text>
</comment>
<dbReference type="InterPro" id="IPR036477">
    <property type="entry name" value="Formyl_transf_N_sf"/>
</dbReference>
<comment type="caution">
    <text evidence="7">The sequence shown here is derived from an EMBL/GenBank/DDBJ whole genome shotgun (WGS) entry which is preliminary data.</text>
</comment>
<dbReference type="SUPFAM" id="SSF50486">
    <property type="entry name" value="FMT C-terminal domain-like"/>
    <property type="match status" value="1"/>
</dbReference>
<evidence type="ECO:0000256" key="2">
    <source>
        <dbReference type="ARBA" id="ARBA00012261"/>
    </source>
</evidence>
<keyword evidence="4" id="KW-0648">Protein biosynthesis</keyword>
<dbReference type="Pfam" id="PF02911">
    <property type="entry name" value="Formyl_trans_C"/>
    <property type="match status" value="1"/>
</dbReference>
<evidence type="ECO:0000313" key="8">
    <source>
        <dbReference type="Proteomes" id="UP000264002"/>
    </source>
</evidence>
<dbReference type="EMBL" id="QUWK01000002">
    <property type="protein sequence ID" value="RFU95763.1"/>
    <property type="molecule type" value="Genomic_DNA"/>
</dbReference>
<dbReference type="PANTHER" id="PTHR11138">
    <property type="entry name" value="METHIONYL-TRNA FORMYLTRANSFERASE"/>
    <property type="match status" value="1"/>
</dbReference>
<dbReference type="InterPro" id="IPR005793">
    <property type="entry name" value="Formyl_trans_C"/>
</dbReference>
<dbReference type="Proteomes" id="UP000264002">
    <property type="component" value="Unassembled WGS sequence"/>
</dbReference>
<keyword evidence="3 7" id="KW-0808">Transferase</keyword>
<dbReference type="CDD" id="cd08646">
    <property type="entry name" value="FMT_core_Met-tRNA-FMT_N"/>
    <property type="match status" value="1"/>
</dbReference>
<proteinExistence type="inferred from homology"/>
<evidence type="ECO:0000259" key="6">
    <source>
        <dbReference type="Pfam" id="PF02911"/>
    </source>
</evidence>
<dbReference type="SUPFAM" id="SSF53328">
    <property type="entry name" value="Formyltransferase"/>
    <property type="match status" value="1"/>
</dbReference>
<dbReference type="CDD" id="cd08704">
    <property type="entry name" value="Met_tRNA_FMT_C"/>
    <property type="match status" value="1"/>
</dbReference>
<dbReference type="InterPro" id="IPR011034">
    <property type="entry name" value="Formyl_transferase-like_C_sf"/>
</dbReference>
<gene>
    <name evidence="7" type="primary">fmt</name>
    <name evidence="7" type="ORF">DYP60_01790</name>
</gene>
<feature type="domain" description="Formyl transferase N-terminal" evidence="5">
    <location>
        <begin position="2"/>
        <end position="177"/>
    </location>
</feature>
<dbReference type="EC" id="2.1.2.9" evidence="2"/>
<feature type="domain" description="Formyl transferase C-terminal" evidence="6">
    <location>
        <begin position="201"/>
        <end position="305"/>
    </location>
</feature>
<dbReference type="AlphaFoldDB" id="A0A372MJZ9"/>
<protein>
    <recommendedName>
        <fullName evidence="2">methionyl-tRNA formyltransferase</fullName>
        <ecNumber evidence="2">2.1.2.9</ecNumber>
    </recommendedName>
</protein>
<reference evidence="7 8" key="2">
    <citation type="submission" date="2018-09" db="EMBL/GenBank/DDBJ databases">
        <title>Genome of Sphaerochaeta halotolerans strain 4-11.</title>
        <authorList>
            <person name="Nazina T.N."/>
            <person name="Sokolova D.S."/>
        </authorList>
    </citation>
    <scope>NUCLEOTIDE SEQUENCE [LARGE SCALE GENOMIC DNA]</scope>
    <source>
        <strain evidence="7 8">4-11</strain>
    </source>
</reference>
<evidence type="ECO:0000259" key="5">
    <source>
        <dbReference type="Pfam" id="PF00551"/>
    </source>
</evidence>
<dbReference type="GO" id="GO:0005829">
    <property type="term" value="C:cytosol"/>
    <property type="evidence" value="ECO:0007669"/>
    <property type="project" value="TreeGrafter"/>
</dbReference>
<dbReference type="Gene3D" id="3.40.50.12230">
    <property type="match status" value="1"/>
</dbReference>
<evidence type="ECO:0000313" key="7">
    <source>
        <dbReference type="EMBL" id="RFU95763.1"/>
    </source>
</evidence>
<evidence type="ECO:0000256" key="4">
    <source>
        <dbReference type="ARBA" id="ARBA00022917"/>
    </source>
</evidence>
<dbReference type="PANTHER" id="PTHR11138:SF5">
    <property type="entry name" value="METHIONYL-TRNA FORMYLTRANSFERASE, MITOCHONDRIAL"/>
    <property type="match status" value="1"/>
</dbReference>
<dbReference type="InterPro" id="IPR044135">
    <property type="entry name" value="Met-tRNA-FMT_C"/>
</dbReference>
<dbReference type="NCBIfam" id="TIGR00460">
    <property type="entry name" value="fmt"/>
    <property type="match status" value="1"/>
</dbReference>
<organism evidence="7 8">
    <name type="scientific">Sphaerochaeta halotolerans</name>
    <dbReference type="NCBI Taxonomy" id="2293840"/>
    <lineage>
        <taxon>Bacteria</taxon>
        <taxon>Pseudomonadati</taxon>
        <taxon>Spirochaetota</taxon>
        <taxon>Spirochaetia</taxon>
        <taxon>Spirochaetales</taxon>
        <taxon>Sphaerochaetaceae</taxon>
        <taxon>Sphaerochaeta</taxon>
    </lineage>
</organism>
<reference evidence="8" key="1">
    <citation type="submission" date="2018-08" db="EMBL/GenBank/DDBJ databases">
        <authorList>
            <person name="Grouzdev D.S."/>
            <person name="Krutkina M.S."/>
        </authorList>
    </citation>
    <scope>NUCLEOTIDE SEQUENCE [LARGE SCALE GENOMIC DNA]</scope>
    <source>
        <strain evidence="8">4-11</strain>
    </source>
</reference>
<dbReference type="InterPro" id="IPR005794">
    <property type="entry name" value="Fmt"/>
</dbReference>
<dbReference type="GO" id="GO:0004479">
    <property type="term" value="F:methionyl-tRNA formyltransferase activity"/>
    <property type="evidence" value="ECO:0007669"/>
    <property type="project" value="UniProtKB-EC"/>
</dbReference>
<evidence type="ECO:0000256" key="1">
    <source>
        <dbReference type="ARBA" id="ARBA00010699"/>
    </source>
</evidence>
<dbReference type="InterPro" id="IPR041711">
    <property type="entry name" value="Met-tRNA-FMT_N"/>
</dbReference>
<evidence type="ECO:0000256" key="3">
    <source>
        <dbReference type="ARBA" id="ARBA00022679"/>
    </source>
</evidence>
<keyword evidence="8" id="KW-1185">Reference proteome</keyword>